<dbReference type="Proteomes" id="UP001222027">
    <property type="component" value="Unassembled WGS sequence"/>
</dbReference>
<evidence type="ECO:0000313" key="3">
    <source>
        <dbReference type="Proteomes" id="UP001222027"/>
    </source>
</evidence>
<comment type="caution">
    <text evidence="2">The sequence shown here is derived from an EMBL/GenBank/DDBJ whole genome shotgun (WGS) entry which is preliminary data.</text>
</comment>
<name>A0AAV8RUV3_ENSVE</name>
<sequence length="137" mass="14857">MASPRLASPFHRLYSSKPTNTSLPLPCLTLGLLSSSSSSSPMRASRNQPARFSLDVLNTGIYECRTTRPSATRRTRFHRGSSSRSFPTTGPNCAAAKSFFESKSVEIAGFAQNQQLGPGDGGLLLGFLFFLSGYFLR</sequence>
<dbReference type="PANTHER" id="PTHR47627">
    <property type="entry name" value="RUBREDOXIN"/>
    <property type="match status" value="1"/>
</dbReference>
<dbReference type="GO" id="GO:0043448">
    <property type="term" value="P:alkane catabolic process"/>
    <property type="evidence" value="ECO:0007669"/>
    <property type="project" value="TreeGrafter"/>
</dbReference>
<dbReference type="GO" id="GO:0009055">
    <property type="term" value="F:electron transfer activity"/>
    <property type="evidence" value="ECO:0007669"/>
    <property type="project" value="TreeGrafter"/>
</dbReference>
<dbReference type="InterPro" id="IPR050526">
    <property type="entry name" value="Rubredoxin_ET"/>
</dbReference>
<proteinExistence type="predicted"/>
<feature type="region of interest" description="Disordered" evidence="1">
    <location>
        <begin position="68"/>
        <end position="89"/>
    </location>
</feature>
<feature type="compositionally biased region" description="Basic residues" evidence="1">
    <location>
        <begin position="71"/>
        <end position="81"/>
    </location>
</feature>
<dbReference type="GO" id="GO:0009507">
    <property type="term" value="C:chloroplast"/>
    <property type="evidence" value="ECO:0007669"/>
    <property type="project" value="TreeGrafter"/>
</dbReference>
<dbReference type="EMBL" id="JAQQAF010000001">
    <property type="protein sequence ID" value="KAJ8511337.1"/>
    <property type="molecule type" value="Genomic_DNA"/>
</dbReference>
<accession>A0AAV8RUV3</accession>
<protein>
    <submittedName>
        <fullName evidence="2">Uncharacterized protein</fullName>
    </submittedName>
</protein>
<organism evidence="2 3">
    <name type="scientific">Ensete ventricosum</name>
    <name type="common">Abyssinian banana</name>
    <name type="synonym">Musa ensete</name>
    <dbReference type="NCBI Taxonomy" id="4639"/>
    <lineage>
        <taxon>Eukaryota</taxon>
        <taxon>Viridiplantae</taxon>
        <taxon>Streptophyta</taxon>
        <taxon>Embryophyta</taxon>
        <taxon>Tracheophyta</taxon>
        <taxon>Spermatophyta</taxon>
        <taxon>Magnoliopsida</taxon>
        <taxon>Liliopsida</taxon>
        <taxon>Zingiberales</taxon>
        <taxon>Musaceae</taxon>
        <taxon>Ensete</taxon>
    </lineage>
</organism>
<dbReference type="AlphaFoldDB" id="A0AAV8RUV3"/>
<evidence type="ECO:0000313" key="2">
    <source>
        <dbReference type="EMBL" id="KAJ8511337.1"/>
    </source>
</evidence>
<dbReference type="PANTHER" id="PTHR47627:SF1">
    <property type="entry name" value="RUBREDOXIN-1-RELATED"/>
    <property type="match status" value="1"/>
</dbReference>
<keyword evidence="3" id="KW-1185">Reference proteome</keyword>
<evidence type="ECO:0000256" key="1">
    <source>
        <dbReference type="SAM" id="MobiDB-lite"/>
    </source>
</evidence>
<gene>
    <name evidence="2" type="ORF">OPV22_001771</name>
</gene>
<reference evidence="2 3" key="1">
    <citation type="submission" date="2022-12" db="EMBL/GenBank/DDBJ databases">
        <title>Chromosome-scale assembly of the Ensete ventricosum genome.</title>
        <authorList>
            <person name="Dussert Y."/>
            <person name="Stocks J."/>
            <person name="Wendawek A."/>
            <person name="Woldeyes F."/>
            <person name="Nichols R.A."/>
            <person name="Borrell J.S."/>
        </authorList>
    </citation>
    <scope>NUCLEOTIDE SEQUENCE [LARGE SCALE GENOMIC DNA]</scope>
    <source>
        <strain evidence="3">cv. Maze</strain>
        <tissue evidence="2">Seeds</tissue>
    </source>
</reference>